<proteinExistence type="predicted"/>
<keyword evidence="1" id="KW-1133">Transmembrane helix</keyword>
<sequence>MDLNNINWLAVFVASISSFAIGAIWFGPKTFYPFWMTAMGRKVPTEQVEMSAGSTILMFGGTYIGALIQVATLAVIVSLARTVDPTLGALGGAAIGALLGFGIGAAASFSHRQFAQQNHKQVHAVWVWLIEVGQDIVCLTVAGAIIGAWI</sequence>
<protein>
    <submittedName>
        <fullName evidence="2">Unannotated protein</fullName>
    </submittedName>
</protein>
<feature type="transmembrane region" description="Helical" evidence="1">
    <location>
        <begin position="122"/>
        <end position="149"/>
    </location>
</feature>
<keyword evidence="1" id="KW-0472">Membrane</keyword>
<reference evidence="2" key="1">
    <citation type="submission" date="2020-05" db="EMBL/GenBank/DDBJ databases">
        <authorList>
            <person name="Chiriac C."/>
            <person name="Salcher M."/>
            <person name="Ghai R."/>
            <person name="Kavagutti S V."/>
        </authorList>
    </citation>
    <scope>NUCLEOTIDE SEQUENCE</scope>
</reference>
<dbReference type="AlphaFoldDB" id="A0A6J6FKP9"/>
<dbReference type="InterPro" id="IPR013879">
    <property type="entry name" value="DUF1761"/>
</dbReference>
<name>A0A6J6FKP9_9ZZZZ</name>
<feature type="transmembrane region" description="Helical" evidence="1">
    <location>
        <begin position="86"/>
        <end position="110"/>
    </location>
</feature>
<evidence type="ECO:0000256" key="1">
    <source>
        <dbReference type="SAM" id="Phobius"/>
    </source>
</evidence>
<keyword evidence="1" id="KW-0812">Transmembrane</keyword>
<accession>A0A6J6FKP9</accession>
<dbReference type="Pfam" id="PF08570">
    <property type="entry name" value="DUF1761"/>
    <property type="match status" value="1"/>
</dbReference>
<feature type="transmembrane region" description="Helical" evidence="1">
    <location>
        <begin position="56"/>
        <end position="80"/>
    </location>
</feature>
<gene>
    <name evidence="2" type="ORF">UFOPK1788_00157</name>
</gene>
<dbReference type="EMBL" id="CAEZUE010000009">
    <property type="protein sequence ID" value="CAB4585038.1"/>
    <property type="molecule type" value="Genomic_DNA"/>
</dbReference>
<feature type="transmembrane region" description="Helical" evidence="1">
    <location>
        <begin position="6"/>
        <end position="26"/>
    </location>
</feature>
<organism evidence="2">
    <name type="scientific">freshwater metagenome</name>
    <dbReference type="NCBI Taxonomy" id="449393"/>
    <lineage>
        <taxon>unclassified sequences</taxon>
        <taxon>metagenomes</taxon>
        <taxon>ecological metagenomes</taxon>
    </lineage>
</organism>
<evidence type="ECO:0000313" key="2">
    <source>
        <dbReference type="EMBL" id="CAB4585038.1"/>
    </source>
</evidence>